<proteinExistence type="inferred from homology"/>
<gene>
    <name evidence="4" type="ORF">HPP92_017636</name>
</gene>
<feature type="transmembrane region" description="Helical" evidence="3">
    <location>
        <begin position="108"/>
        <end position="130"/>
    </location>
</feature>
<evidence type="ECO:0000256" key="1">
    <source>
        <dbReference type="ARBA" id="ARBA00009142"/>
    </source>
</evidence>
<reference evidence="4 5" key="1">
    <citation type="journal article" date="2020" name="Nat. Food">
        <title>A phased Vanilla planifolia genome enables genetic improvement of flavour and production.</title>
        <authorList>
            <person name="Hasing T."/>
            <person name="Tang H."/>
            <person name="Brym M."/>
            <person name="Khazi F."/>
            <person name="Huang T."/>
            <person name="Chambers A.H."/>
        </authorList>
    </citation>
    <scope>NUCLEOTIDE SEQUENCE [LARGE SCALE GENOMIC DNA]</scope>
    <source>
        <tissue evidence="4">Leaf</tissue>
    </source>
</reference>
<evidence type="ECO:0000256" key="2">
    <source>
        <dbReference type="SAM" id="MobiDB-lite"/>
    </source>
</evidence>
<dbReference type="AlphaFoldDB" id="A0A835UTB1"/>
<dbReference type="PANTHER" id="PTHR14255:SF3">
    <property type="entry name" value="SULFITE EXPORTER TAUE_SAFE FAMILY PROTEIN 5-RELATED"/>
    <property type="match status" value="1"/>
</dbReference>
<dbReference type="PANTHER" id="PTHR14255">
    <property type="entry name" value="CEREBLON"/>
    <property type="match status" value="1"/>
</dbReference>
<comment type="similarity">
    <text evidence="1">Belongs to the 4-toluene sulfonate uptake permease (TSUP) (TC 2.A.102) family.</text>
</comment>
<feature type="transmembrane region" description="Helical" evidence="3">
    <location>
        <begin position="12"/>
        <end position="28"/>
    </location>
</feature>
<dbReference type="Proteomes" id="UP000636800">
    <property type="component" value="Unassembled WGS sequence"/>
</dbReference>
<sequence>MDHSMEKNGYFAGLFGFLSFVLHVLIANKDGKKRKPPTPDWLRFANWLASGPAAESASNVPRSASGSGAESRGARRPPPRSTCPSKIERVQHRAMSRPGMIHVKPCGLAYWLITLFQVPIVVGFTVFVLYDMGQLNNHQEPNPQKDDSEAETHKRVHDLPVVIFPFAALLSGILGGLFGVGGGLLINPFLIHAGVPPQVERQNVWITLGEVREMKPKHSCHGTHCDEMIVKFMTDYKKEFM</sequence>
<evidence type="ECO:0000313" key="4">
    <source>
        <dbReference type="EMBL" id="KAG0470936.1"/>
    </source>
</evidence>
<evidence type="ECO:0000313" key="5">
    <source>
        <dbReference type="Proteomes" id="UP000636800"/>
    </source>
</evidence>
<dbReference type="GO" id="GO:0031464">
    <property type="term" value="C:Cul4A-RING E3 ubiquitin ligase complex"/>
    <property type="evidence" value="ECO:0007669"/>
    <property type="project" value="TreeGrafter"/>
</dbReference>
<name>A0A835UTB1_VANPL</name>
<accession>A0A835UTB1</accession>
<keyword evidence="5" id="KW-1185">Reference proteome</keyword>
<dbReference type="GO" id="GO:0016567">
    <property type="term" value="P:protein ubiquitination"/>
    <property type="evidence" value="ECO:0007669"/>
    <property type="project" value="TreeGrafter"/>
</dbReference>
<keyword evidence="3" id="KW-0812">Transmembrane</keyword>
<keyword evidence="3" id="KW-0472">Membrane</keyword>
<feature type="transmembrane region" description="Helical" evidence="3">
    <location>
        <begin position="162"/>
        <end position="186"/>
    </location>
</feature>
<comment type="caution">
    <text evidence="4">The sequence shown here is derived from an EMBL/GenBank/DDBJ whole genome shotgun (WGS) entry which is preliminary data.</text>
</comment>
<protein>
    <submittedName>
        <fullName evidence="4">Uncharacterized protein</fullName>
    </submittedName>
</protein>
<keyword evidence="3" id="KW-1133">Transmembrane helix</keyword>
<feature type="region of interest" description="Disordered" evidence="2">
    <location>
        <begin position="55"/>
        <end position="85"/>
    </location>
</feature>
<dbReference type="EMBL" id="JADCNL010000008">
    <property type="protein sequence ID" value="KAG0470936.1"/>
    <property type="molecule type" value="Genomic_DNA"/>
</dbReference>
<evidence type="ECO:0000256" key="3">
    <source>
        <dbReference type="SAM" id="Phobius"/>
    </source>
</evidence>
<organism evidence="4 5">
    <name type="scientific">Vanilla planifolia</name>
    <name type="common">Vanilla</name>
    <dbReference type="NCBI Taxonomy" id="51239"/>
    <lineage>
        <taxon>Eukaryota</taxon>
        <taxon>Viridiplantae</taxon>
        <taxon>Streptophyta</taxon>
        <taxon>Embryophyta</taxon>
        <taxon>Tracheophyta</taxon>
        <taxon>Spermatophyta</taxon>
        <taxon>Magnoliopsida</taxon>
        <taxon>Liliopsida</taxon>
        <taxon>Asparagales</taxon>
        <taxon>Orchidaceae</taxon>
        <taxon>Vanilloideae</taxon>
        <taxon>Vanilleae</taxon>
        <taxon>Vanilla</taxon>
    </lineage>
</organism>
<feature type="compositionally biased region" description="Low complexity" evidence="2">
    <location>
        <begin position="62"/>
        <end position="71"/>
    </location>
</feature>
<dbReference type="OrthoDB" id="420422at2759"/>